<evidence type="ECO:0000313" key="6">
    <source>
        <dbReference type="EMBL" id="KAK7062803.1"/>
    </source>
</evidence>
<gene>
    <name evidence="6" type="primary">cmk1</name>
    <name evidence="6" type="ORF">VNI00_000296</name>
</gene>
<feature type="region of interest" description="Disordered" evidence="4">
    <location>
        <begin position="1"/>
        <end position="148"/>
    </location>
</feature>
<feature type="compositionally biased region" description="Polar residues" evidence="4">
    <location>
        <begin position="1"/>
        <end position="25"/>
    </location>
</feature>
<feature type="compositionally biased region" description="Basic and acidic residues" evidence="4">
    <location>
        <begin position="533"/>
        <end position="563"/>
    </location>
</feature>
<dbReference type="GO" id="GO:0004683">
    <property type="term" value="F:calcium/calmodulin-dependent protein kinase activity"/>
    <property type="evidence" value="ECO:0007669"/>
    <property type="project" value="UniProtKB-EC"/>
</dbReference>
<proteinExistence type="predicted"/>
<feature type="binding site" evidence="3">
    <location>
        <position position="196"/>
    </location>
    <ligand>
        <name>ATP</name>
        <dbReference type="ChEBI" id="CHEBI:30616"/>
    </ligand>
</feature>
<dbReference type="PROSITE" id="PS50011">
    <property type="entry name" value="PROTEIN_KINASE_DOM"/>
    <property type="match status" value="1"/>
</dbReference>
<feature type="domain" description="Protein kinase" evidence="5">
    <location>
        <begin position="167"/>
        <end position="428"/>
    </location>
</feature>
<feature type="compositionally biased region" description="Polar residues" evidence="4">
    <location>
        <begin position="100"/>
        <end position="118"/>
    </location>
</feature>
<dbReference type="Pfam" id="PF00069">
    <property type="entry name" value="Pkinase"/>
    <property type="match status" value="1"/>
</dbReference>
<dbReference type="EMBL" id="JAYKXP010000001">
    <property type="protein sequence ID" value="KAK7062803.1"/>
    <property type="molecule type" value="Genomic_DNA"/>
</dbReference>
<dbReference type="InterPro" id="IPR008271">
    <property type="entry name" value="Ser/Thr_kinase_AS"/>
</dbReference>
<dbReference type="InterPro" id="IPR000719">
    <property type="entry name" value="Prot_kinase_dom"/>
</dbReference>
<dbReference type="PROSITE" id="PS00108">
    <property type="entry name" value="PROTEIN_KINASE_ST"/>
    <property type="match status" value="1"/>
</dbReference>
<dbReference type="FunFam" id="3.30.200.20:FF:000153">
    <property type="entry name" value="Calcium/calmodulin-dependent protein kinase type I"/>
    <property type="match status" value="1"/>
</dbReference>
<evidence type="ECO:0000313" key="7">
    <source>
        <dbReference type="Proteomes" id="UP001383192"/>
    </source>
</evidence>
<feature type="compositionally biased region" description="Polar residues" evidence="4">
    <location>
        <begin position="75"/>
        <end position="87"/>
    </location>
</feature>
<dbReference type="Proteomes" id="UP001383192">
    <property type="component" value="Unassembled WGS sequence"/>
</dbReference>
<protein>
    <submittedName>
        <fullName evidence="6">Calcium/calmodulin-dependent protein kinase type I</fullName>
        <ecNumber evidence="6">2.7.11.17</ecNumber>
    </submittedName>
</protein>
<feature type="compositionally biased region" description="Basic and acidic residues" evidence="4">
    <location>
        <begin position="570"/>
        <end position="579"/>
    </location>
</feature>
<dbReference type="SMART" id="SM00220">
    <property type="entry name" value="S_TKc"/>
    <property type="match status" value="1"/>
</dbReference>
<dbReference type="CDD" id="cd05117">
    <property type="entry name" value="STKc_CAMK"/>
    <property type="match status" value="1"/>
</dbReference>
<evidence type="ECO:0000256" key="3">
    <source>
        <dbReference type="PROSITE-ProRule" id="PRU10141"/>
    </source>
</evidence>
<comment type="caution">
    <text evidence="6">The sequence shown here is derived from an EMBL/GenBank/DDBJ whole genome shotgun (WGS) entry which is preliminary data.</text>
</comment>
<dbReference type="PROSITE" id="PS00107">
    <property type="entry name" value="PROTEIN_KINASE_ATP"/>
    <property type="match status" value="1"/>
</dbReference>
<keyword evidence="7" id="KW-1185">Reference proteome</keyword>
<evidence type="ECO:0000256" key="2">
    <source>
        <dbReference type="ARBA" id="ARBA00022840"/>
    </source>
</evidence>
<keyword evidence="2 3" id="KW-0067">ATP-binding</keyword>
<dbReference type="EC" id="2.7.11.17" evidence="6"/>
<reference evidence="6 7" key="1">
    <citation type="submission" date="2024-01" db="EMBL/GenBank/DDBJ databases">
        <title>A draft genome for a cacao thread blight-causing isolate of Paramarasmius palmivorus.</title>
        <authorList>
            <person name="Baruah I.K."/>
            <person name="Bukari Y."/>
            <person name="Amoako-Attah I."/>
            <person name="Meinhardt L.W."/>
            <person name="Bailey B.A."/>
            <person name="Cohen S.P."/>
        </authorList>
    </citation>
    <scope>NUCLEOTIDE SEQUENCE [LARGE SCALE GENOMIC DNA]</scope>
    <source>
        <strain evidence="6 7">GH-12</strain>
    </source>
</reference>
<dbReference type="SUPFAM" id="SSF56112">
    <property type="entry name" value="Protein kinase-like (PK-like)"/>
    <property type="match status" value="1"/>
</dbReference>
<organism evidence="6 7">
    <name type="scientific">Paramarasmius palmivorus</name>
    <dbReference type="NCBI Taxonomy" id="297713"/>
    <lineage>
        <taxon>Eukaryota</taxon>
        <taxon>Fungi</taxon>
        <taxon>Dikarya</taxon>
        <taxon>Basidiomycota</taxon>
        <taxon>Agaricomycotina</taxon>
        <taxon>Agaricomycetes</taxon>
        <taxon>Agaricomycetidae</taxon>
        <taxon>Agaricales</taxon>
        <taxon>Marasmiineae</taxon>
        <taxon>Marasmiaceae</taxon>
        <taxon>Paramarasmius</taxon>
    </lineage>
</organism>
<keyword evidence="1 3" id="KW-0547">Nucleotide-binding</keyword>
<dbReference type="Gene3D" id="3.30.200.20">
    <property type="entry name" value="Phosphorylase Kinase, domain 1"/>
    <property type="match status" value="1"/>
</dbReference>
<dbReference type="GO" id="GO:0005524">
    <property type="term" value="F:ATP binding"/>
    <property type="evidence" value="ECO:0007669"/>
    <property type="project" value="UniProtKB-UniRule"/>
</dbReference>
<feature type="compositionally biased region" description="Low complexity" evidence="4">
    <location>
        <begin position="49"/>
        <end position="60"/>
    </location>
</feature>
<feature type="region of interest" description="Disordered" evidence="4">
    <location>
        <begin position="503"/>
        <end position="579"/>
    </location>
</feature>
<dbReference type="InterPro" id="IPR011009">
    <property type="entry name" value="Kinase-like_dom_sf"/>
</dbReference>
<dbReference type="InterPro" id="IPR017441">
    <property type="entry name" value="Protein_kinase_ATP_BS"/>
</dbReference>
<sequence>MGSNHSKSNPTSTSTLEPAATTGSRHGTHRTERLLNRMSLSRLKGHPKSSNPISNSSSSSQKFEEDEDSDHRVGNTESFSGTTPDANTKQDKAQGERPVTASSAAGTQDSAAENSVSDSPPEPPSKTAESTQDTFDKPTSPPGISAPSSILKSQFIMPANATVPCQYRTGKTLGSGTYAIVKEAIHIKTGKYYACKVINKKLMEGREYMVRNEIAVLKRISSGYPNIVTLHDYFETAHNLYLCFDLCTGGELFDRICAKGNYYEADAADLVRTIMRAVKYIHNAGIVHRDLKPENLLFRTPAEEADIMIADFGLSRIMEEEKFSMLTEICGTPGYMAPEIFKKTGHGKPVDIWAMGVITYFLLAGYTPFDRDSQQAEMEAIIAGDYKFEPVEYWANVSETARDFVRECLTIDPASRPTAEEALNHKWLADSQPHFVPDPDSPNGGPTDLLPHVKKAFNAKKLWRKAAFSIRAVNRMSALAGGQLPHTEAQKLSENVLKYKEESEKEALEDASIIHHHDTTGSTGSSESGRQTSKRELKEQDDLSIEDGKEPRMSGDAKLDHLENQMAKAALHDDSKDKA</sequence>
<evidence type="ECO:0000259" key="5">
    <source>
        <dbReference type="PROSITE" id="PS50011"/>
    </source>
</evidence>
<feature type="compositionally biased region" description="Low complexity" evidence="4">
    <location>
        <begin position="520"/>
        <end position="531"/>
    </location>
</feature>
<dbReference type="PANTHER" id="PTHR24347">
    <property type="entry name" value="SERINE/THREONINE-PROTEIN KINASE"/>
    <property type="match status" value="1"/>
</dbReference>
<keyword evidence="6" id="KW-0808">Transferase</keyword>
<accession>A0AAW0EC86</accession>
<dbReference type="FunFam" id="1.10.510.10:FF:000571">
    <property type="entry name" value="Maternal embryonic leucine zipper kinase"/>
    <property type="match status" value="1"/>
</dbReference>
<evidence type="ECO:0000256" key="4">
    <source>
        <dbReference type="SAM" id="MobiDB-lite"/>
    </source>
</evidence>
<name>A0AAW0EC86_9AGAR</name>
<dbReference type="Gene3D" id="1.10.510.10">
    <property type="entry name" value="Transferase(Phosphotransferase) domain 1"/>
    <property type="match status" value="1"/>
</dbReference>
<keyword evidence="6" id="KW-0418">Kinase</keyword>
<feature type="compositionally biased region" description="Basic and acidic residues" evidence="4">
    <location>
        <begin position="503"/>
        <end position="519"/>
    </location>
</feature>
<dbReference type="AlphaFoldDB" id="A0AAW0EC86"/>
<evidence type="ECO:0000256" key="1">
    <source>
        <dbReference type="ARBA" id="ARBA00022741"/>
    </source>
</evidence>